<protein>
    <submittedName>
        <fullName evidence="1">Uncharacterized protein</fullName>
    </submittedName>
</protein>
<proteinExistence type="predicted"/>
<organism evidence="1 2">
    <name type="scientific">Clostridioides difficile</name>
    <name type="common">Peptoclostridium difficile</name>
    <dbReference type="NCBI Taxonomy" id="1496"/>
    <lineage>
        <taxon>Bacteria</taxon>
        <taxon>Bacillati</taxon>
        <taxon>Bacillota</taxon>
        <taxon>Clostridia</taxon>
        <taxon>Peptostreptococcales</taxon>
        <taxon>Peptostreptococcaceae</taxon>
        <taxon>Clostridioides</taxon>
    </lineage>
</organism>
<reference evidence="1" key="2">
    <citation type="submission" date="2021-06" db="EMBL/GenBank/DDBJ databases">
        <authorList>
            <consortium name="NCBI Pathogen Detection Project"/>
        </authorList>
    </citation>
    <scope>NUCLEOTIDE SEQUENCE</scope>
    <source>
        <strain evidence="1">HN1000</strain>
    </source>
</reference>
<dbReference type="AlphaFoldDB" id="A0AAN6A7P4"/>
<sequence length="66" mass="7646">MIKYVEQLGIRYLNEAGNTREVIAIKEDGEWLFTVGCQEDIDIEEFIYRIYDTNGGFDSEEGVNVH</sequence>
<gene>
    <name evidence="1" type="ORF">KRM00_004233</name>
</gene>
<evidence type="ECO:0000313" key="2">
    <source>
        <dbReference type="Proteomes" id="UP000878956"/>
    </source>
</evidence>
<name>A0AAN6A7P4_CLODI</name>
<comment type="caution">
    <text evidence="1">The sequence shown here is derived from an EMBL/GenBank/DDBJ whole genome shotgun (WGS) entry which is preliminary data.</text>
</comment>
<accession>A0AAN6A7P4</accession>
<dbReference type="Proteomes" id="UP000878956">
    <property type="component" value="Unassembled WGS sequence"/>
</dbReference>
<dbReference type="EMBL" id="DAEPXK010000126">
    <property type="protein sequence ID" value="HBH1544639.1"/>
    <property type="molecule type" value="Genomic_DNA"/>
</dbReference>
<evidence type="ECO:0000313" key="1">
    <source>
        <dbReference type="EMBL" id="HBH1544639.1"/>
    </source>
</evidence>
<reference evidence="1" key="1">
    <citation type="journal article" date="2018" name="Genome Biol.">
        <title>SKESA: strategic k-mer extension for scrupulous assemblies.</title>
        <authorList>
            <person name="Souvorov A."/>
            <person name="Agarwala R."/>
            <person name="Lipman D.J."/>
        </authorList>
    </citation>
    <scope>NUCLEOTIDE SEQUENCE</scope>
    <source>
        <strain evidence="1">HN1000</strain>
    </source>
</reference>
<dbReference type="RefSeq" id="WP_009898994.1">
    <property type="nucleotide sequence ID" value="NZ_FUQT01000003.1"/>
</dbReference>